<dbReference type="Gene3D" id="3.30.70.890">
    <property type="entry name" value="GHMP kinase, C-terminal domain"/>
    <property type="match status" value="1"/>
</dbReference>
<dbReference type="Pfam" id="PF08544">
    <property type="entry name" value="GHMP_kinases_C"/>
    <property type="match status" value="1"/>
</dbReference>
<organism evidence="11 12">
    <name type="scientific">Nocardioides vastitatis</name>
    <dbReference type="NCBI Taxonomy" id="2568655"/>
    <lineage>
        <taxon>Bacteria</taxon>
        <taxon>Bacillati</taxon>
        <taxon>Actinomycetota</taxon>
        <taxon>Actinomycetes</taxon>
        <taxon>Propionibacteriales</taxon>
        <taxon>Nocardioidaceae</taxon>
        <taxon>Nocardioides</taxon>
    </lineage>
</organism>
<evidence type="ECO:0000256" key="2">
    <source>
        <dbReference type="ARBA" id="ARBA00022679"/>
    </source>
</evidence>
<evidence type="ECO:0000313" key="12">
    <source>
        <dbReference type="Proteomes" id="UP001596072"/>
    </source>
</evidence>
<sequence>MVTTRAPGRVNLIGEHTDYNGGLCLPFAIPLATTAAVSTRPDDLVVVTSDGAGRWQGTLEEISSRAVTGWPAYVAGVIWSLQESGWAVPGLDITLESTVPLGAGLSSSAALECAVGVAIATLLDRPLDDPLRRFLAEACRRAEADYVRAPTGGLDQLASLLGAEEHAVLVDFEDPAAPRAERVPLPLCTAGLAILITDTGVRHELADGDGGYAQRRAECEAAAAALGVPSLRGASLDDVERLPEVAGLAHRARARHVVTENARVEESVDALADADWAALGSLMAASHASLRHDFQVTVPEVDLAVDAAHEGGALGARMTGGGFGGCTIALVSTAEGGAGGVAKVRDSIDSAFAAAGHPRPTHHLVHPAAGAHTLT</sequence>
<dbReference type="GO" id="GO:0004335">
    <property type="term" value="F:galactokinase activity"/>
    <property type="evidence" value="ECO:0007669"/>
    <property type="project" value="UniProtKB-EC"/>
</dbReference>
<keyword evidence="3" id="KW-0547">Nucleotide-binding</keyword>
<dbReference type="InterPro" id="IPR006204">
    <property type="entry name" value="GHMP_kinase_N_dom"/>
</dbReference>
<protein>
    <recommendedName>
        <fullName evidence="7">Galactokinase</fullName>
        <ecNumber evidence="7">2.7.1.6</ecNumber>
    </recommendedName>
</protein>
<gene>
    <name evidence="11" type="primary">galK</name>
    <name evidence="11" type="ORF">ACFPQB_13330</name>
</gene>
<feature type="domain" description="GHMP kinase N-terminal" evidence="8">
    <location>
        <begin position="73"/>
        <end position="162"/>
    </location>
</feature>
<evidence type="ECO:0000256" key="3">
    <source>
        <dbReference type="ARBA" id="ARBA00022741"/>
    </source>
</evidence>
<dbReference type="PRINTS" id="PR00473">
    <property type="entry name" value="GALCTOKINASE"/>
</dbReference>
<dbReference type="InterPro" id="IPR014721">
    <property type="entry name" value="Ribsml_uS5_D2-typ_fold_subgr"/>
</dbReference>
<dbReference type="PROSITE" id="PS00627">
    <property type="entry name" value="GHMP_KINASES_ATP"/>
    <property type="match status" value="1"/>
</dbReference>
<comment type="similarity">
    <text evidence="1">Belongs to the GHMP kinase family. GalK subfamily.</text>
</comment>
<keyword evidence="6" id="KW-0119">Carbohydrate metabolism</keyword>
<dbReference type="EC" id="2.7.1.6" evidence="7"/>
<evidence type="ECO:0000256" key="1">
    <source>
        <dbReference type="ARBA" id="ARBA00006566"/>
    </source>
</evidence>
<keyword evidence="4" id="KW-0418">Kinase</keyword>
<dbReference type="PROSITE" id="PS00106">
    <property type="entry name" value="GALACTOKINASE"/>
    <property type="match status" value="1"/>
</dbReference>
<dbReference type="InterPro" id="IPR020568">
    <property type="entry name" value="Ribosomal_Su5_D2-typ_SF"/>
</dbReference>
<evidence type="ECO:0000259" key="10">
    <source>
        <dbReference type="Pfam" id="PF10509"/>
    </source>
</evidence>
<evidence type="ECO:0000256" key="5">
    <source>
        <dbReference type="ARBA" id="ARBA00022840"/>
    </source>
</evidence>
<feature type="domain" description="GHMP kinase C-terminal" evidence="9">
    <location>
        <begin position="269"/>
        <end position="333"/>
    </location>
</feature>
<accession>A0ABW0ZK06</accession>
<dbReference type="EMBL" id="JBHSNS010000006">
    <property type="protein sequence ID" value="MFC5729904.1"/>
    <property type="molecule type" value="Genomic_DNA"/>
</dbReference>
<dbReference type="Proteomes" id="UP001596072">
    <property type="component" value="Unassembled WGS sequence"/>
</dbReference>
<dbReference type="PANTHER" id="PTHR10457">
    <property type="entry name" value="MEVALONATE KINASE/GALACTOKINASE"/>
    <property type="match status" value="1"/>
</dbReference>
<dbReference type="InterPro" id="IPR006203">
    <property type="entry name" value="GHMP_knse_ATP-bd_CS"/>
</dbReference>
<keyword evidence="12" id="KW-1185">Reference proteome</keyword>
<dbReference type="NCBIfam" id="TIGR00131">
    <property type="entry name" value="gal_kin"/>
    <property type="match status" value="1"/>
</dbReference>
<dbReference type="InterPro" id="IPR019539">
    <property type="entry name" value="GalKase_N"/>
</dbReference>
<proteinExistence type="inferred from homology"/>
<feature type="domain" description="Galactokinase N-terminal" evidence="10">
    <location>
        <begin position="3"/>
        <end position="38"/>
    </location>
</feature>
<dbReference type="PIRSF" id="PIRSF000530">
    <property type="entry name" value="Galactokinase"/>
    <property type="match status" value="1"/>
</dbReference>
<name>A0ABW0ZK06_9ACTN</name>
<evidence type="ECO:0000256" key="7">
    <source>
        <dbReference type="NCBIfam" id="TIGR00131"/>
    </source>
</evidence>
<dbReference type="PRINTS" id="PR00959">
    <property type="entry name" value="MEVGALKINASE"/>
</dbReference>
<dbReference type="PANTHER" id="PTHR10457:SF7">
    <property type="entry name" value="GALACTOKINASE-RELATED"/>
    <property type="match status" value="1"/>
</dbReference>
<evidence type="ECO:0000259" key="8">
    <source>
        <dbReference type="Pfam" id="PF00288"/>
    </source>
</evidence>
<keyword evidence="2 11" id="KW-0808">Transferase</keyword>
<dbReference type="SUPFAM" id="SSF55060">
    <property type="entry name" value="GHMP Kinase, C-terminal domain"/>
    <property type="match status" value="1"/>
</dbReference>
<dbReference type="Pfam" id="PF00288">
    <property type="entry name" value="GHMP_kinases_N"/>
    <property type="match status" value="1"/>
</dbReference>
<keyword evidence="6" id="KW-0299">Galactose metabolism</keyword>
<evidence type="ECO:0000259" key="9">
    <source>
        <dbReference type="Pfam" id="PF08544"/>
    </source>
</evidence>
<dbReference type="InterPro" id="IPR006206">
    <property type="entry name" value="Mevalonate/galactokinase"/>
</dbReference>
<evidence type="ECO:0000313" key="11">
    <source>
        <dbReference type="EMBL" id="MFC5729904.1"/>
    </source>
</evidence>
<dbReference type="RefSeq" id="WP_378527279.1">
    <property type="nucleotide sequence ID" value="NZ_JBHSNS010000006.1"/>
</dbReference>
<reference evidence="12" key="1">
    <citation type="journal article" date="2019" name="Int. J. Syst. Evol. Microbiol.">
        <title>The Global Catalogue of Microorganisms (GCM) 10K type strain sequencing project: providing services to taxonomists for standard genome sequencing and annotation.</title>
        <authorList>
            <consortium name="The Broad Institute Genomics Platform"/>
            <consortium name="The Broad Institute Genome Sequencing Center for Infectious Disease"/>
            <person name="Wu L."/>
            <person name="Ma J."/>
        </authorList>
    </citation>
    <scope>NUCLEOTIDE SEQUENCE [LARGE SCALE GENOMIC DNA]</scope>
    <source>
        <strain evidence="12">YIM 94188</strain>
    </source>
</reference>
<comment type="caution">
    <text evidence="11">The sequence shown here is derived from an EMBL/GenBank/DDBJ whole genome shotgun (WGS) entry which is preliminary data.</text>
</comment>
<dbReference type="SUPFAM" id="SSF54211">
    <property type="entry name" value="Ribosomal protein S5 domain 2-like"/>
    <property type="match status" value="1"/>
</dbReference>
<evidence type="ECO:0000256" key="4">
    <source>
        <dbReference type="ARBA" id="ARBA00022777"/>
    </source>
</evidence>
<dbReference type="InterPro" id="IPR036554">
    <property type="entry name" value="GHMP_kinase_C_sf"/>
</dbReference>
<dbReference type="InterPro" id="IPR000705">
    <property type="entry name" value="Galactokinase"/>
</dbReference>
<keyword evidence="5" id="KW-0067">ATP-binding</keyword>
<evidence type="ECO:0000256" key="6">
    <source>
        <dbReference type="ARBA" id="ARBA00023144"/>
    </source>
</evidence>
<dbReference type="Gene3D" id="3.30.230.10">
    <property type="match status" value="1"/>
</dbReference>
<dbReference type="InterPro" id="IPR013750">
    <property type="entry name" value="GHMP_kinase_C_dom"/>
</dbReference>
<dbReference type="Pfam" id="PF10509">
    <property type="entry name" value="GalKase_gal_bdg"/>
    <property type="match status" value="1"/>
</dbReference>
<dbReference type="InterPro" id="IPR019741">
    <property type="entry name" value="Galactokinase_CS"/>
</dbReference>